<accession>D6RPF4</accession>
<dbReference type="KEGG" id="cci:CC1G_15087"/>
<dbReference type="VEuPathDB" id="FungiDB:CC1G_15087"/>
<dbReference type="Proteomes" id="UP000001861">
    <property type="component" value="Unassembled WGS sequence"/>
</dbReference>
<dbReference type="OrthoDB" id="297496at2759"/>
<evidence type="ECO:0000313" key="1">
    <source>
        <dbReference type="EMBL" id="EFI27259.1"/>
    </source>
</evidence>
<dbReference type="InParanoid" id="D6RPF4"/>
<gene>
    <name evidence="1" type="ORF">CC1G_15087</name>
</gene>
<name>D6RPF4_COPC7</name>
<protein>
    <submittedName>
        <fullName evidence="1">Uncharacterized protein</fullName>
    </submittedName>
</protein>
<proteinExistence type="predicted"/>
<organism evidence="1 2">
    <name type="scientific">Coprinopsis cinerea (strain Okayama-7 / 130 / ATCC MYA-4618 / FGSC 9003)</name>
    <name type="common">Inky cap fungus</name>
    <name type="synonym">Hormographiella aspergillata</name>
    <dbReference type="NCBI Taxonomy" id="240176"/>
    <lineage>
        <taxon>Eukaryota</taxon>
        <taxon>Fungi</taxon>
        <taxon>Dikarya</taxon>
        <taxon>Basidiomycota</taxon>
        <taxon>Agaricomycotina</taxon>
        <taxon>Agaricomycetes</taxon>
        <taxon>Agaricomycetidae</taxon>
        <taxon>Agaricales</taxon>
        <taxon>Agaricineae</taxon>
        <taxon>Psathyrellaceae</taxon>
        <taxon>Coprinopsis</taxon>
    </lineage>
</organism>
<dbReference type="GeneID" id="9378156"/>
<keyword evidence="2" id="KW-1185">Reference proteome</keyword>
<sequence length="131" mass="14447">MLSLGGSIAGRRGRGSYEKWQRVSKQGVVDVEAEESISCFRDGAGLVGYTILPEKHPVEELERDARSDEAGSARARILDVKGNTHHSMVGVEDSRSVMSTWRDTAVAHPGMIARRESEVPIQETDIVSRKR</sequence>
<dbReference type="RefSeq" id="XP_002910753.1">
    <property type="nucleotide sequence ID" value="XM_002910707.1"/>
</dbReference>
<evidence type="ECO:0000313" key="2">
    <source>
        <dbReference type="Proteomes" id="UP000001861"/>
    </source>
</evidence>
<dbReference type="EMBL" id="AACS02000008">
    <property type="protein sequence ID" value="EFI27259.1"/>
    <property type="molecule type" value="Genomic_DNA"/>
</dbReference>
<dbReference type="HOGENOM" id="CLU_1927500_0_0_1"/>
<comment type="caution">
    <text evidence="1">The sequence shown here is derived from an EMBL/GenBank/DDBJ whole genome shotgun (WGS) entry which is preliminary data.</text>
</comment>
<dbReference type="AlphaFoldDB" id="D6RPF4"/>
<reference evidence="1 2" key="1">
    <citation type="journal article" date="2010" name="Proc. Natl. Acad. Sci. U.S.A.">
        <title>Insights into evolution of multicellular fungi from the assembled chromosomes of the mushroom Coprinopsis cinerea (Coprinus cinereus).</title>
        <authorList>
            <person name="Stajich J.E."/>
            <person name="Wilke S.K."/>
            <person name="Ahren D."/>
            <person name="Au C.H."/>
            <person name="Birren B.W."/>
            <person name="Borodovsky M."/>
            <person name="Burns C."/>
            <person name="Canback B."/>
            <person name="Casselton L.A."/>
            <person name="Cheng C.K."/>
            <person name="Deng J."/>
            <person name="Dietrich F.S."/>
            <person name="Fargo D.C."/>
            <person name="Farman M.L."/>
            <person name="Gathman A.C."/>
            <person name="Goldberg J."/>
            <person name="Guigo R."/>
            <person name="Hoegger P.J."/>
            <person name="Hooker J.B."/>
            <person name="Huggins A."/>
            <person name="James T.Y."/>
            <person name="Kamada T."/>
            <person name="Kilaru S."/>
            <person name="Kodira C."/>
            <person name="Kues U."/>
            <person name="Kupfer D."/>
            <person name="Kwan H.S."/>
            <person name="Lomsadze A."/>
            <person name="Li W."/>
            <person name="Lilly W.W."/>
            <person name="Ma L.J."/>
            <person name="Mackey A.J."/>
            <person name="Manning G."/>
            <person name="Martin F."/>
            <person name="Muraguchi H."/>
            <person name="Natvig D.O."/>
            <person name="Palmerini H."/>
            <person name="Ramesh M.A."/>
            <person name="Rehmeyer C.J."/>
            <person name="Roe B.A."/>
            <person name="Shenoy N."/>
            <person name="Stanke M."/>
            <person name="Ter-Hovhannisyan V."/>
            <person name="Tunlid A."/>
            <person name="Velagapudi R."/>
            <person name="Vision T.J."/>
            <person name="Zeng Q."/>
            <person name="Zolan M.E."/>
            <person name="Pukkila P.J."/>
        </authorList>
    </citation>
    <scope>NUCLEOTIDE SEQUENCE [LARGE SCALE GENOMIC DNA]</scope>
    <source>
        <strain evidence="2">Okayama-7 / 130 / ATCC MYA-4618 / FGSC 9003</strain>
    </source>
</reference>